<protein>
    <recommendedName>
        <fullName evidence="4">dihydropyrimidinase</fullName>
        <ecNumber evidence="4">3.5.2.2</ecNumber>
    </recommendedName>
</protein>
<keyword evidence="8" id="KW-1185">Reference proteome</keyword>
<dbReference type="InterPro" id="IPR011059">
    <property type="entry name" value="Metal-dep_hydrolase_composite"/>
</dbReference>
<evidence type="ECO:0000256" key="3">
    <source>
        <dbReference type="ARBA" id="ARBA00036696"/>
    </source>
</evidence>
<dbReference type="GO" id="GO:0004157">
    <property type="term" value="F:dihydropyrimidinase activity"/>
    <property type="evidence" value="ECO:0007669"/>
    <property type="project" value="UniProtKB-EC"/>
</dbReference>
<feature type="region of interest" description="Disordered" evidence="5">
    <location>
        <begin position="1"/>
        <end position="55"/>
    </location>
</feature>
<dbReference type="Proteomes" id="UP000699462">
    <property type="component" value="Unassembled WGS sequence"/>
</dbReference>
<dbReference type="InterPro" id="IPR006680">
    <property type="entry name" value="Amidohydro-rel"/>
</dbReference>
<reference evidence="7 8" key="1">
    <citation type="submission" date="2019-07" db="EMBL/GenBank/DDBJ databases">
        <title>Annotation for the trematode Paragonimus westermani.</title>
        <authorList>
            <person name="Choi Y.-J."/>
        </authorList>
    </citation>
    <scope>NUCLEOTIDE SEQUENCE [LARGE SCALE GENOMIC DNA]</scope>
    <source>
        <strain evidence="7">180907_Pwestermani</strain>
    </source>
</reference>
<feature type="compositionally biased region" description="Basic and acidic residues" evidence="5">
    <location>
        <begin position="30"/>
        <end position="55"/>
    </location>
</feature>
<feature type="compositionally biased region" description="Polar residues" evidence="5">
    <location>
        <begin position="608"/>
        <end position="624"/>
    </location>
</feature>
<dbReference type="SUPFAM" id="SSF51338">
    <property type="entry name" value="Composite domain of metallo-dependent hydrolases"/>
    <property type="match status" value="1"/>
</dbReference>
<evidence type="ECO:0000256" key="2">
    <source>
        <dbReference type="ARBA" id="ARBA00008829"/>
    </source>
</evidence>
<feature type="region of interest" description="Disordered" evidence="5">
    <location>
        <begin position="543"/>
        <end position="576"/>
    </location>
</feature>
<dbReference type="Gene3D" id="3.20.20.140">
    <property type="entry name" value="Metal-dependent hydrolases"/>
    <property type="match status" value="1"/>
</dbReference>
<evidence type="ECO:0000256" key="4">
    <source>
        <dbReference type="ARBA" id="ARBA00039113"/>
    </source>
</evidence>
<evidence type="ECO:0000256" key="5">
    <source>
        <dbReference type="SAM" id="MobiDB-lite"/>
    </source>
</evidence>
<dbReference type="OrthoDB" id="10258955at2759"/>
<dbReference type="EC" id="3.5.2.2" evidence="4"/>
<dbReference type="Pfam" id="PF01979">
    <property type="entry name" value="Amidohydro_1"/>
    <property type="match status" value="1"/>
</dbReference>
<name>A0A8T0DQQ0_9TREM</name>
<dbReference type="PANTHER" id="PTHR11647:SF1">
    <property type="entry name" value="COLLAPSIN RESPONSE MEDIATOR PROTEIN"/>
    <property type="match status" value="1"/>
</dbReference>
<evidence type="ECO:0000259" key="6">
    <source>
        <dbReference type="Pfam" id="PF01979"/>
    </source>
</evidence>
<accession>A0A8T0DQQ0</accession>
<dbReference type="InterPro" id="IPR032466">
    <property type="entry name" value="Metal_Hydrolase"/>
</dbReference>
<dbReference type="PANTHER" id="PTHR11647">
    <property type="entry name" value="HYDRANTOINASE/DIHYDROPYRIMIDINASE FAMILY MEMBER"/>
    <property type="match status" value="1"/>
</dbReference>
<sequence length="624" mass="67927">MSHRRESGAVPPWVVPEPSPRKRTSQSVIHQEDTQTSRLSNDHRRVSGPDTAEEKRKSLASGETHENQRFQSQNQYLHIIGGEIVNNDCMQKANLLIENGKILFVGKRLDVPKNIPTIDASDLLIMPGGIDIGTYIQNDMFDFDENDYASTIKEALLGGTTTLVDTVICPRGRLPVDILCRQKNRTKNCKLWCNIVYRVGLLEINDAILDQFELLVKQHDVNSFLFFVSGHEETNRSEGISLSGLKRALLKCRQIGALALIRNVAAWSSTDSPVFDSNTSSETSEKKTTELTMQLAEVSNCPVVLTSPSNPAAVEETVRFRRQLPPVHVQVTCTPGVLLPTLVNGRQYPSQFLPYLTAGDIMAVSSDQAGTNRPMGSARLGAVGQRLVAVWEAGVPSGWLDPTAFVSVVSANAARYTGLYPCKGRISPGSDADLVLWPSNSLTQAGTGRPTMVLLRGHVMAREGKLADCSTEVGPYITVDGSPQETNEPQPSGEVLKTQPFPMTVYSAVLATDRLRRRYPTSTGTEAWSMKVLTGELDPCIPTAGTVTESEPQGTSLPAVGPVTTVPKPSEPSESFGVRMVHGHRDLHASGFSLSGAQVDDNRPQRSGIRTSQPPGGQSRNPLW</sequence>
<dbReference type="SUPFAM" id="SSF51556">
    <property type="entry name" value="Metallo-dependent hydrolases"/>
    <property type="match status" value="1"/>
</dbReference>
<evidence type="ECO:0000313" key="8">
    <source>
        <dbReference type="Proteomes" id="UP000699462"/>
    </source>
</evidence>
<comment type="caution">
    <text evidence="7">The sequence shown here is derived from an EMBL/GenBank/DDBJ whole genome shotgun (WGS) entry which is preliminary data.</text>
</comment>
<dbReference type="Gene3D" id="2.30.40.10">
    <property type="entry name" value="Urease, subunit C, domain 1"/>
    <property type="match status" value="1"/>
</dbReference>
<dbReference type="GO" id="GO:0006208">
    <property type="term" value="P:pyrimidine nucleobase catabolic process"/>
    <property type="evidence" value="ECO:0007669"/>
    <property type="project" value="TreeGrafter"/>
</dbReference>
<feature type="compositionally biased region" description="Polar residues" evidence="5">
    <location>
        <begin position="545"/>
        <end position="556"/>
    </location>
</feature>
<dbReference type="EMBL" id="JTDF01001709">
    <property type="protein sequence ID" value="KAF8569646.1"/>
    <property type="molecule type" value="Genomic_DNA"/>
</dbReference>
<comment type="catalytic activity">
    <reaction evidence="3">
        <text>5,6-dihydrouracil + H2O = 3-(carbamoylamino)propanoate + H(+)</text>
        <dbReference type="Rhea" id="RHEA:16121"/>
        <dbReference type="ChEBI" id="CHEBI:11892"/>
        <dbReference type="ChEBI" id="CHEBI:15377"/>
        <dbReference type="ChEBI" id="CHEBI:15378"/>
        <dbReference type="ChEBI" id="CHEBI:15901"/>
        <dbReference type="EC" id="3.5.2.2"/>
    </reaction>
</comment>
<feature type="region of interest" description="Disordered" evidence="5">
    <location>
        <begin position="588"/>
        <end position="624"/>
    </location>
</feature>
<proteinExistence type="inferred from homology"/>
<dbReference type="AlphaFoldDB" id="A0A8T0DQQ0"/>
<evidence type="ECO:0000256" key="1">
    <source>
        <dbReference type="ARBA" id="ARBA00001947"/>
    </source>
</evidence>
<organism evidence="7 8">
    <name type="scientific">Paragonimus westermani</name>
    <dbReference type="NCBI Taxonomy" id="34504"/>
    <lineage>
        <taxon>Eukaryota</taxon>
        <taxon>Metazoa</taxon>
        <taxon>Spiralia</taxon>
        <taxon>Lophotrochozoa</taxon>
        <taxon>Platyhelminthes</taxon>
        <taxon>Trematoda</taxon>
        <taxon>Digenea</taxon>
        <taxon>Plagiorchiida</taxon>
        <taxon>Troglotremata</taxon>
        <taxon>Troglotrematidae</taxon>
        <taxon>Paragonimus</taxon>
    </lineage>
</organism>
<comment type="cofactor">
    <cofactor evidence="1">
        <name>Zn(2+)</name>
        <dbReference type="ChEBI" id="CHEBI:29105"/>
    </cofactor>
</comment>
<evidence type="ECO:0000313" key="7">
    <source>
        <dbReference type="EMBL" id="KAF8569646.1"/>
    </source>
</evidence>
<comment type="similarity">
    <text evidence="2">Belongs to the metallo-dependent hydrolases superfamily. Hydantoinase/dihydropyrimidinase family.</text>
</comment>
<dbReference type="InterPro" id="IPR050378">
    <property type="entry name" value="Metallo-dep_Hydrolases_sf"/>
</dbReference>
<gene>
    <name evidence="7" type="ORF">P879_01211</name>
</gene>
<feature type="domain" description="Amidohydrolase-related" evidence="6">
    <location>
        <begin position="354"/>
        <end position="459"/>
    </location>
</feature>
<dbReference type="GO" id="GO:0005829">
    <property type="term" value="C:cytosol"/>
    <property type="evidence" value="ECO:0007669"/>
    <property type="project" value="TreeGrafter"/>
</dbReference>